<comment type="similarity">
    <text evidence="1">Belongs to the SCO1/2 family.</text>
</comment>
<dbReference type="STRING" id="1002526.SAMN05216578_11158"/>
<evidence type="ECO:0000313" key="7">
    <source>
        <dbReference type="Proteomes" id="UP000242815"/>
    </source>
</evidence>
<dbReference type="InterPro" id="IPR003782">
    <property type="entry name" value="SCO1/SenC"/>
</dbReference>
<evidence type="ECO:0000256" key="3">
    <source>
        <dbReference type="PIRSR" id="PIRSR603782-1"/>
    </source>
</evidence>
<keyword evidence="3" id="KW-0479">Metal-binding</keyword>
<protein>
    <submittedName>
        <fullName evidence="6">Protein SCO1/2</fullName>
    </submittedName>
</protein>
<dbReference type="InterPro" id="IPR036249">
    <property type="entry name" value="Thioredoxin-like_sf"/>
</dbReference>
<feature type="disulfide bond" description="Redox-active" evidence="4">
    <location>
        <begin position="85"/>
        <end position="89"/>
    </location>
</feature>
<feature type="binding site" evidence="3">
    <location>
        <position position="85"/>
    </location>
    <ligand>
        <name>Cu cation</name>
        <dbReference type="ChEBI" id="CHEBI:23378"/>
    </ligand>
</feature>
<dbReference type="Pfam" id="PF02630">
    <property type="entry name" value="SCO1-SenC"/>
    <property type="match status" value="1"/>
</dbReference>
<accession>A0A1I6C2U3</accession>
<sequence length="212" mass="23227">MALSGVQKTVIATVAVIALVVGATVNKVLRPAPLSEAQLTEAGVYLFDAPRPVPDVRLTSDRGEGWGRTDLEGQWNLLFFGYTFCPDICPTTMAELRQLSLNLPEQLRDQLQVTMISVDPNRDTPEQLRSYLAFFDAGFAGATGEPDQLADLAQALSVAYIEPDTSQDNYLVDHSGQVVIIDPRGRYVGFIRPPLRPEQLGQLLPRIMDAGD</sequence>
<evidence type="ECO:0000256" key="4">
    <source>
        <dbReference type="PIRSR" id="PIRSR603782-2"/>
    </source>
</evidence>
<dbReference type="GO" id="GO:0046872">
    <property type="term" value="F:metal ion binding"/>
    <property type="evidence" value="ECO:0007669"/>
    <property type="project" value="UniProtKB-KW"/>
</dbReference>
<feature type="binding site" evidence="3">
    <location>
        <position position="174"/>
    </location>
    <ligand>
        <name>Cu cation</name>
        <dbReference type="ChEBI" id="CHEBI:23378"/>
    </ligand>
</feature>
<proteinExistence type="inferred from homology"/>
<reference evidence="6 7" key="1">
    <citation type="submission" date="2016-10" db="EMBL/GenBank/DDBJ databases">
        <authorList>
            <person name="de Groot N.N."/>
        </authorList>
    </citation>
    <scope>NUCLEOTIDE SEQUENCE [LARGE SCALE GENOMIC DNA]</scope>
    <source>
        <strain evidence="6 7">JCM 18415</strain>
    </source>
</reference>
<organism evidence="6 7">
    <name type="scientific">Halopseudomonas formosensis</name>
    <dbReference type="NCBI Taxonomy" id="1002526"/>
    <lineage>
        <taxon>Bacteria</taxon>
        <taxon>Pseudomonadati</taxon>
        <taxon>Pseudomonadota</taxon>
        <taxon>Gammaproteobacteria</taxon>
        <taxon>Pseudomonadales</taxon>
        <taxon>Pseudomonadaceae</taxon>
        <taxon>Halopseudomonas</taxon>
    </lineage>
</organism>
<keyword evidence="4" id="KW-1015">Disulfide bond</keyword>
<dbReference type="EMBL" id="FOYD01000011">
    <property type="protein sequence ID" value="SFQ87506.1"/>
    <property type="molecule type" value="Genomic_DNA"/>
</dbReference>
<evidence type="ECO:0000256" key="2">
    <source>
        <dbReference type="ARBA" id="ARBA00023008"/>
    </source>
</evidence>
<feature type="domain" description="Thioredoxin" evidence="5">
    <location>
        <begin position="47"/>
        <end position="209"/>
    </location>
</feature>
<evidence type="ECO:0000259" key="5">
    <source>
        <dbReference type="PROSITE" id="PS51352"/>
    </source>
</evidence>
<dbReference type="AlphaFoldDB" id="A0A1I6C2U3"/>
<name>A0A1I6C2U3_9GAMM</name>
<evidence type="ECO:0000313" key="6">
    <source>
        <dbReference type="EMBL" id="SFQ87506.1"/>
    </source>
</evidence>
<keyword evidence="2 3" id="KW-0186">Copper</keyword>
<feature type="binding site" evidence="3">
    <location>
        <position position="89"/>
    </location>
    <ligand>
        <name>Cu cation</name>
        <dbReference type="ChEBI" id="CHEBI:23378"/>
    </ligand>
</feature>
<evidence type="ECO:0000256" key="1">
    <source>
        <dbReference type="ARBA" id="ARBA00010996"/>
    </source>
</evidence>
<dbReference type="Gene3D" id="3.40.30.10">
    <property type="entry name" value="Glutaredoxin"/>
    <property type="match status" value="1"/>
</dbReference>
<dbReference type="Proteomes" id="UP000242815">
    <property type="component" value="Unassembled WGS sequence"/>
</dbReference>
<dbReference type="PANTHER" id="PTHR12151:SF25">
    <property type="entry name" value="LINALOOL DEHYDRATASE_ISOMERASE DOMAIN-CONTAINING PROTEIN"/>
    <property type="match status" value="1"/>
</dbReference>
<gene>
    <name evidence="6" type="ORF">SAMN05216578_11158</name>
</gene>
<dbReference type="SUPFAM" id="SSF52833">
    <property type="entry name" value="Thioredoxin-like"/>
    <property type="match status" value="1"/>
</dbReference>
<dbReference type="PANTHER" id="PTHR12151">
    <property type="entry name" value="ELECTRON TRANSPORT PROTIN SCO1/SENC FAMILY MEMBER"/>
    <property type="match status" value="1"/>
</dbReference>
<dbReference type="CDD" id="cd02968">
    <property type="entry name" value="SCO"/>
    <property type="match status" value="1"/>
</dbReference>
<dbReference type="InterPro" id="IPR013766">
    <property type="entry name" value="Thioredoxin_domain"/>
</dbReference>
<dbReference type="RefSeq" id="WP_407046227.1">
    <property type="nucleotide sequence ID" value="NZ_FOYD01000011.1"/>
</dbReference>
<dbReference type="PROSITE" id="PS51352">
    <property type="entry name" value="THIOREDOXIN_2"/>
    <property type="match status" value="1"/>
</dbReference>